<gene>
    <name evidence="1" type="ORF">GMLC_42890</name>
</gene>
<dbReference type="Proteomes" id="UP000587586">
    <property type="component" value="Unassembled WGS sequence"/>
</dbReference>
<organism evidence="1 2">
    <name type="scientific">Geomonas limicola</name>
    <dbReference type="NCBI Taxonomy" id="2740186"/>
    <lineage>
        <taxon>Bacteria</taxon>
        <taxon>Pseudomonadati</taxon>
        <taxon>Thermodesulfobacteriota</taxon>
        <taxon>Desulfuromonadia</taxon>
        <taxon>Geobacterales</taxon>
        <taxon>Geobacteraceae</taxon>
        <taxon>Geomonas</taxon>
    </lineage>
</organism>
<accession>A0A6V8NE43</accession>
<evidence type="ECO:0000313" key="1">
    <source>
        <dbReference type="EMBL" id="GFO70710.1"/>
    </source>
</evidence>
<proteinExistence type="predicted"/>
<dbReference type="AlphaFoldDB" id="A0A6V8NE43"/>
<dbReference type="EMBL" id="BLXZ01000011">
    <property type="protein sequence ID" value="GFO70710.1"/>
    <property type="molecule type" value="Genomic_DNA"/>
</dbReference>
<keyword evidence="2" id="KW-1185">Reference proteome</keyword>
<dbReference type="RefSeq" id="WP_183363317.1">
    <property type="nucleotide sequence ID" value="NZ_BLXZ01000011.1"/>
</dbReference>
<dbReference type="Gene3D" id="3.40.50.11350">
    <property type="match status" value="1"/>
</dbReference>
<evidence type="ECO:0008006" key="3">
    <source>
        <dbReference type="Google" id="ProtNLM"/>
    </source>
</evidence>
<evidence type="ECO:0000313" key="2">
    <source>
        <dbReference type="Proteomes" id="UP000587586"/>
    </source>
</evidence>
<protein>
    <recommendedName>
        <fullName evidence="3">Alpha-1,2-fucosyltransferase</fullName>
    </recommendedName>
</protein>
<comment type="caution">
    <text evidence="1">The sequence shown here is derived from an EMBL/GenBank/DDBJ whole genome shotgun (WGS) entry which is preliminary data.</text>
</comment>
<sequence>MVIISNKSGQLGNRLFVFAHFIANAQEYGYEISNPSFFDYAHYFANIETDYFCGFPRRNSGKTVGKRLHAAYFKALKTGFSVCKALGVGNALFKVMSLPKRGAELYSLSSPEYLRLRESTRYLFVKGWLFRDPPLFDKHAALIRDYFTPAPRHAENIARLIEKARQDCDLLVGVHIRQGDYKTWEQGRYYYRSDEYAALMRRFVGQHPGKRVRFLICSNEAQPKEDFAGLDVIFGNNHQFEDMYSFAQCDLLLGPPSTYTLWASFYGSVPLFVVRSVQDPVDPDAFIVAGG</sequence>
<name>A0A6V8NE43_9BACT</name>
<reference evidence="2" key="1">
    <citation type="submission" date="2020-06" db="EMBL/GenBank/DDBJ databases">
        <title>Draft genomic sequecing of Geomonas sp. Red745.</title>
        <authorList>
            <person name="Itoh H."/>
            <person name="Xu Z.X."/>
            <person name="Ushijima N."/>
            <person name="Masuda Y."/>
            <person name="Shiratori Y."/>
            <person name="Senoo K."/>
        </authorList>
    </citation>
    <scope>NUCLEOTIDE SEQUENCE [LARGE SCALE GENOMIC DNA]</scope>
    <source>
        <strain evidence="2">Red745</strain>
    </source>
</reference>